<keyword evidence="4 8" id="KW-0732">Signal</keyword>
<keyword evidence="11" id="KW-1185">Reference proteome</keyword>
<dbReference type="InterPro" id="IPR036188">
    <property type="entry name" value="FAD/NAD-bd_sf"/>
</dbReference>
<evidence type="ECO:0000256" key="4">
    <source>
        <dbReference type="ARBA" id="ARBA00022729"/>
    </source>
</evidence>
<dbReference type="PANTHER" id="PTHR15944">
    <property type="entry name" value="FARNESYLCYSTEINE LYASE"/>
    <property type="match status" value="1"/>
</dbReference>
<dbReference type="Pfam" id="PF13450">
    <property type="entry name" value="NAD_binding_8"/>
    <property type="match status" value="1"/>
</dbReference>
<protein>
    <recommendedName>
        <fullName evidence="9">Prenylcysteine lyase domain-containing protein</fullName>
    </recommendedName>
</protein>
<dbReference type="SUPFAM" id="SSF51905">
    <property type="entry name" value="FAD/NAD(P)-binding domain"/>
    <property type="match status" value="1"/>
</dbReference>
<gene>
    <name evidence="10" type="ORF">CSOL1703_00003013</name>
</gene>
<dbReference type="Gene3D" id="3.50.50.60">
    <property type="entry name" value="FAD/NAD(P)-binding domain"/>
    <property type="match status" value="1"/>
</dbReference>
<comment type="cofactor">
    <cofactor evidence="1">
        <name>FAD</name>
        <dbReference type="ChEBI" id="CHEBI:57692"/>
    </cofactor>
</comment>
<evidence type="ECO:0000256" key="2">
    <source>
        <dbReference type="ARBA" id="ARBA00009967"/>
    </source>
</evidence>
<dbReference type="EMBL" id="CABFOC020000002">
    <property type="protein sequence ID" value="CAH0037810.1"/>
    <property type="molecule type" value="Genomic_DNA"/>
</dbReference>
<keyword evidence="3" id="KW-0285">Flavoprotein</keyword>
<proteinExistence type="inferred from homology"/>
<name>A0A9N9W229_9HYPO</name>
<dbReference type="PANTHER" id="PTHR15944:SF0">
    <property type="entry name" value="PRENYLCYSTEINE LYASE DOMAIN-CONTAINING PROTEIN"/>
    <property type="match status" value="1"/>
</dbReference>
<evidence type="ECO:0000256" key="5">
    <source>
        <dbReference type="ARBA" id="ARBA00022827"/>
    </source>
</evidence>
<dbReference type="PIRSF" id="PIRSF036292">
    <property type="entry name" value="Prenylcysteine_oxidase"/>
    <property type="match status" value="1"/>
</dbReference>
<reference evidence="10 11" key="2">
    <citation type="submission" date="2021-10" db="EMBL/GenBank/DDBJ databases">
        <authorList>
            <person name="Piombo E."/>
        </authorList>
    </citation>
    <scope>NUCLEOTIDE SEQUENCE [LARGE SCALE GENOMIC DNA]</scope>
</reference>
<comment type="similarity">
    <text evidence="2">Belongs to the prenylcysteine oxidase family.</text>
</comment>
<keyword evidence="5" id="KW-0274">FAD</keyword>
<keyword evidence="6" id="KW-0560">Oxidoreductase</keyword>
<organism evidence="10 11">
    <name type="scientific">Clonostachys solani</name>
    <dbReference type="NCBI Taxonomy" id="160281"/>
    <lineage>
        <taxon>Eukaryota</taxon>
        <taxon>Fungi</taxon>
        <taxon>Dikarya</taxon>
        <taxon>Ascomycota</taxon>
        <taxon>Pezizomycotina</taxon>
        <taxon>Sordariomycetes</taxon>
        <taxon>Hypocreomycetidae</taxon>
        <taxon>Hypocreales</taxon>
        <taxon>Bionectriaceae</taxon>
        <taxon>Clonostachys</taxon>
    </lineage>
</organism>
<sequence length="558" mass="61181">MRVSSFSLLLAWVTTVHGSAGDNQEAQVAKTKNIAIIGAGAAGSSAAYHLQKYAEQENFNVNVTVFEKASRIGGRTLTVNAFDSPAIPVELGASIFVNVNHIMYNATRDFNLSVNDLEATLAGGDVTAIWDGKTFVYESVSGQSWWWDAAKMFWKYGTSPYYAIKMVNRVVGSFLKLYEKPYFPFRSLTQRVYELELASITSITGEQLLRQNKARLPQHRSYHINPDFSRDIIQAATRVNYASNLAYIHGLETMPKVSFATDGAVQILGGNWQIFDNMIQSSKASVYKNTAVTSISLSPLHEASAPKYQLSTKDVSSGQAEEYPVAFDKVIIASPWQFSNISAQEGVISHSIDTIPYTKLHVTLFTSPFSLRPGFFGLEPGSKAPSTVYTTLGADEEPHKGAEGVGRTGFYSISTLRTVINPNTAKLEYLYKIFSAEAVSASFLSDILGAKVPETFTTVHGETETEDAGVDVISWYYPHWFYSYPIELPRVTFQDPIIGDGLYYTSGIESFISTMETSALMGMNVARLIADDITEAAAGKKAAAGDGGETHSYSNEEL</sequence>
<dbReference type="OrthoDB" id="437369at2759"/>
<evidence type="ECO:0000256" key="6">
    <source>
        <dbReference type="ARBA" id="ARBA00023002"/>
    </source>
</evidence>
<comment type="caution">
    <text evidence="10">The sequence shown here is derived from an EMBL/GenBank/DDBJ whole genome shotgun (WGS) entry which is preliminary data.</text>
</comment>
<feature type="domain" description="Prenylcysteine lyase" evidence="9">
    <location>
        <begin position="144"/>
        <end position="535"/>
    </location>
</feature>
<dbReference type="InterPro" id="IPR017046">
    <property type="entry name" value="Prenylcysteine_Oxase1"/>
</dbReference>
<dbReference type="InterPro" id="IPR010795">
    <property type="entry name" value="Prenylcys_lyase"/>
</dbReference>
<evidence type="ECO:0000259" key="9">
    <source>
        <dbReference type="Pfam" id="PF07156"/>
    </source>
</evidence>
<dbReference type="Proteomes" id="UP000775872">
    <property type="component" value="Unassembled WGS sequence"/>
</dbReference>
<evidence type="ECO:0000256" key="3">
    <source>
        <dbReference type="ARBA" id="ARBA00022630"/>
    </source>
</evidence>
<evidence type="ECO:0000313" key="11">
    <source>
        <dbReference type="Proteomes" id="UP000775872"/>
    </source>
</evidence>
<evidence type="ECO:0000256" key="7">
    <source>
        <dbReference type="ARBA" id="ARBA00023180"/>
    </source>
</evidence>
<evidence type="ECO:0000256" key="1">
    <source>
        <dbReference type="ARBA" id="ARBA00001974"/>
    </source>
</evidence>
<reference evidence="11" key="1">
    <citation type="submission" date="2019-06" db="EMBL/GenBank/DDBJ databases">
        <authorList>
            <person name="Broberg M."/>
        </authorList>
    </citation>
    <scope>NUCLEOTIDE SEQUENCE [LARGE SCALE GENOMIC DNA]</scope>
</reference>
<dbReference type="GO" id="GO:0030328">
    <property type="term" value="P:prenylcysteine catabolic process"/>
    <property type="evidence" value="ECO:0007669"/>
    <property type="project" value="InterPro"/>
</dbReference>
<dbReference type="AlphaFoldDB" id="A0A9N9W229"/>
<dbReference type="Pfam" id="PF07156">
    <property type="entry name" value="Prenylcys_lyase"/>
    <property type="match status" value="1"/>
</dbReference>
<evidence type="ECO:0000313" key="10">
    <source>
        <dbReference type="EMBL" id="CAH0037810.1"/>
    </source>
</evidence>
<accession>A0A9N9W229</accession>
<dbReference type="GO" id="GO:0030327">
    <property type="term" value="P:prenylated protein catabolic process"/>
    <property type="evidence" value="ECO:0007669"/>
    <property type="project" value="TreeGrafter"/>
</dbReference>
<dbReference type="GO" id="GO:0001735">
    <property type="term" value="F:prenylcysteine oxidase activity"/>
    <property type="evidence" value="ECO:0007669"/>
    <property type="project" value="InterPro"/>
</dbReference>
<keyword evidence="7" id="KW-0325">Glycoprotein</keyword>
<feature type="signal peptide" evidence="8">
    <location>
        <begin position="1"/>
        <end position="18"/>
    </location>
</feature>
<feature type="chain" id="PRO_5040328439" description="Prenylcysteine lyase domain-containing protein" evidence="8">
    <location>
        <begin position="19"/>
        <end position="558"/>
    </location>
</feature>
<evidence type="ECO:0000256" key="8">
    <source>
        <dbReference type="SAM" id="SignalP"/>
    </source>
</evidence>